<dbReference type="HOGENOM" id="CLU_2848710_0_0_6"/>
<proteinExistence type="predicted"/>
<dbReference type="EMBL" id="FM954972">
    <property type="protein sequence ID" value="CAV18523.1"/>
    <property type="molecule type" value="Genomic_DNA"/>
</dbReference>
<dbReference type="Proteomes" id="UP000009100">
    <property type="component" value="Chromosome 1"/>
</dbReference>
<dbReference type="KEGG" id="vsp:VS_1360"/>
<dbReference type="AlphaFoldDB" id="B7VNE7"/>
<gene>
    <name evidence="1" type="ordered locus">VS_1360</name>
</gene>
<evidence type="ECO:0000313" key="1">
    <source>
        <dbReference type="EMBL" id="CAV18523.1"/>
    </source>
</evidence>
<sequence length="65" mass="7211">MALVIIPVVNTLRAMGNRAIGCPRWAALQLRLVQIDSVTSGEKVNSSSMKKLRYPRFSRLVKVIG</sequence>
<organism evidence="1 2">
    <name type="scientific">Vibrio atlanticus (strain LGP32)</name>
    <name type="common">Vibrio splendidus (strain Mel32)</name>
    <dbReference type="NCBI Taxonomy" id="575788"/>
    <lineage>
        <taxon>Bacteria</taxon>
        <taxon>Pseudomonadati</taxon>
        <taxon>Pseudomonadota</taxon>
        <taxon>Gammaproteobacteria</taxon>
        <taxon>Vibrionales</taxon>
        <taxon>Vibrionaceae</taxon>
        <taxon>Vibrio</taxon>
    </lineage>
</organism>
<evidence type="ECO:0000313" key="2">
    <source>
        <dbReference type="Proteomes" id="UP000009100"/>
    </source>
</evidence>
<accession>B7VNE7</accession>
<protein>
    <submittedName>
        <fullName evidence="1">Uncharacterized protein</fullName>
    </submittedName>
</protein>
<reference evidence="1 2" key="1">
    <citation type="submission" date="2009-02" db="EMBL/GenBank/DDBJ databases">
        <title>Vibrio splendidus str. LGP32 complete genome.</title>
        <authorList>
            <person name="Mazel D."/>
            <person name="Le Roux F."/>
        </authorList>
    </citation>
    <scope>NUCLEOTIDE SEQUENCE [LARGE SCALE GENOMIC DNA]</scope>
    <source>
        <strain evidence="1 2">LGP32</strain>
    </source>
</reference>
<name>B7VNE7_VIBA3</name>